<name>A0ABS3S2X3_9ACTN</name>
<dbReference type="RefSeq" id="WP_208247604.1">
    <property type="nucleotide sequence ID" value="NZ_JAGEPF010000024.1"/>
</dbReference>
<evidence type="ECO:0000313" key="3">
    <source>
        <dbReference type="Proteomes" id="UP000680206"/>
    </source>
</evidence>
<organism evidence="2 3">
    <name type="scientific">Actinomadura violacea</name>
    <dbReference type="NCBI Taxonomy" id="2819934"/>
    <lineage>
        <taxon>Bacteria</taxon>
        <taxon>Bacillati</taxon>
        <taxon>Actinomycetota</taxon>
        <taxon>Actinomycetes</taxon>
        <taxon>Streptosporangiales</taxon>
        <taxon>Thermomonosporaceae</taxon>
        <taxon>Actinomadura</taxon>
    </lineage>
</organism>
<gene>
    <name evidence="2" type="ORF">J4709_35605</name>
</gene>
<dbReference type="Proteomes" id="UP000680206">
    <property type="component" value="Unassembled WGS sequence"/>
</dbReference>
<feature type="chain" id="PRO_5045170772" description="Lipoprotein" evidence="1">
    <location>
        <begin position="18"/>
        <end position="178"/>
    </location>
</feature>
<sequence>MAKVLLIVNGALITACAVSVVSGCAATGKYPKRDPREVGDRVERLHQEMLRALTAKPVSDSGTKARPCYEDWRKKKKVKMREDDPWKIDYDQFEFGVSVVVPVQEQAQARSLYDALVRNLQAGAGWKAGESHNTAGIVSGVEAGKQGVHLSAFDTPDGRGGRTVYANLQTDCYRHPDA</sequence>
<dbReference type="EMBL" id="JAGEPF010000024">
    <property type="protein sequence ID" value="MBO2462908.1"/>
    <property type="molecule type" value="Genomic_DNA"/>
</dbReference>
<feature type="signal peptide" evidence="1">
    <location>
        <begin position="1"/>
        <end position="17"/>
    </location>
</feature>
<evidence type="ECO:0000256" key="1">
    <source>
        <dbReference type="SAM" id="SignalP"/>
    </source>
</evidence>
<evidence type="ECO:0008006" key="4">
    <source>
        <dbReference type="Google" id="ProtNLM"/>
    </source>
</evidence>
<dbReference type="PROSITE" id="PS51257">
    <property type="entry name" value="PROKAR_LIPOPROTEIN"/>
    <property type="match status" value="1"/>
</dbReference>
<comment type="caution">
    <text evidence="2">The sequence shown here is derived from an EMBL/GenBank/DDBJ whole genome shotgun (WGS) entry which is preliminary data.</text>
</comment>
<reference evidence="2 3" key="1">
    <citation type="submission" date="2021-03" db="EMBL/GenBank/DDBJ databases">
        <title>Actinomadura violae sp. nov., isolated from lichen in Thailand.</title>
        <authorList>
            <person name="Kanchanasin P."/>
            <person name="Saeng-In P."/>
            <person name="Phongsopitanun W."/>
            <person name="Yuki M."/>
            <person name="Kudo T."/>
            <person name="Ohkuma M."/>
            <person name="Tanasupawat S."/>
        </authorList>
    </citation>
    <scope>NUCLEOTIDE SEQUENCE [LARGE SCALE GENOMIC DNA]</scope>
    <source>
        <strain evidence="2 3">LCR2-06</strain>
    </source>
</reference>
<evidence type="ECO:0000313" key="2">
    <source>
        <dbReference type="EMBL" id="MBO2462908.1"/>
    </source>
</evidence>
<accession>A0ABS3S2X3</accession>
<protein>
    <recommendedName>
        <fullName evidence="4">Lipoprotein</fullName>
    </recommendedName>
</protein>
<keyword evidence="3" id="KW-1185">Reference proteome</keyword>
<proteinExistence type="predicted"/>
<keyword evidence="1" id="KW-0732">Signal</keyword>